<evidence type="ECO:0000256" key="1">
    <source>
        <dbReference type="ARBA" id="ARBA00022729"/>
    </source>
</evidence>
<protein>
    <submittedName>
        <fullName evidence="4">VCBS repeat-containing protein</fullName>
    </submittedName>
</protein>
<dbReference type="EMBL" id="JAUKPO010000001">
    <property type="protein sequence ID" value="MDO1444995.1"/>
    <property type="molecule type" value="Genomic_DNA"/>
</dbReference>
<dbReference type="InterPro" id="IPR013517">
    <property type="entry name" value="FG-GAP"/>
</dbReference>
<comment type="caution">
    <text evidence="4">The sequence shown here is derived from an EMBL/GenBank/DDBJ whole genome shotgun (WGS) entry which is preliminary data.</text>
</comment>
<dbReference type="InterPro" id="IPR028994">
    <property type="entry name" value="Integrin_alpha_N"/>
</dbReference>
<organism evidence="4 5">
    <name type="scientific">Rhodocytophaga aerolata</name>
    <dbReference type="NCBI Taxonomy" id="455078"/>
    <lineage>
        <taxon>Bacteria</taxon>
        <taxon>Pseudomonadati</taxon>
        <taxon>Bacteroidota</taxon>
        <taxon>Cytophagia</taxon>
        <taxon>Cytophagales</taxon>
        <taxon>Rhodocytophagaceae</taxon>
        <taxon>Rhodocytophaga</taxon>
    </lineage>
</organism>
<keyword evidence="1 2" id="KW-0732">Signal</keyword>
<keyword evidence="5" id="KW-1185">Reference proteome</keyword>
<dbReference type="PANTHER" id="PTHR16026">
    <property type="entry name" value="CARTILAGE ACIDIC PROTEIN 1"/>
    <property type="match status" value="1"/>
</dbReference>
<evidence type="ECO:0000259" key="3">
    <source>
        <dbReference type="Pfam" id="PF07593"/>
    </source>
</evidence>
<dbReference type="Pfam" id="PF07593">
    <property type="entry name" value="UnbV_ASPIC"/>
    <property type="match status" value="1"/>
</dbReference>
<evidence type="ECO:0000256" key="2">
    <source>
        <dbReference type="SAM" id="SignalP"/>
    </source>
</evidence>
<accession>A0ABT8QYS6</accession>
<dbReference type="InterPro" id="IPR027039">
    <property type="entry name" value="Crtac1"/>
</dbReference>
<dbReference type="InterPro" id="IPR011519">
    <property type="entry name" value="UnbV_ASPIC"/>
</dbReference>
<name>A0ABT8QYS6_9BACT</name>
<proteinExistence type="predicted"/>
<reference evidence="4" key="1">
    <citation type="submission" date="2023-07" db="EMBL/GenBank/DDBJ databases">
        <title>The genome sequence of Rhodocytophaga aerolata KACC 12507.</title>
        <authorList>
            <person name="Zhang X."/>
        </authorList>
    </citation>
    <scope>NUCLEOTIDE SEQUENCE</scope>
    <source>
        <strain evidence="4">KACC 12507</strain>
    </source>
</reference>
<dbReference type="Proteomes" id="UP001168528">
    <property type="component" value="Unassembled WGS sequence"/>
</dbReference>
<dbReference type="Gene3D" id="2.130.10.130">
    <property type="entry name" value="Integrin alpha, N-terminal"/>
    <property type="match status" value="5"/>
</dbReference>
<feature type="domain" description="ASPIC/UnbV" evidence="3">
    <location>
        <begin position="550"/>
        <end position="617"/>
    </location>
</feature>
<evidence type="ECO:0000313" key="5">
    <source>
        <dbReference type="Proteomes" id="UP001168528"/>
    </source>
</evidence>
<feature type="chain" id="PRO_5045133862" evidence="2">
    <location>
        <begin position="25"/>
        <end position="1136"/>
    </location>
</feature>
<evidence type="ECO:0000313" key="4">
    <source>
        <dbReference type="EMBL" id="MDO1444995.1"/>
    </source>
</evidence>
<dbReference type="PROSITE" id="PS51257">
    <property type="entry name" value="PROKAR_LIPOPROTEIN"/>
    <property type="match status" value="1"/>
</dbReference>
<sequence length="1136" mass="125419">MLLFTRHPVSLLLLAFLCSITACQKNNAKQEPAQEKITADQSTAKSPLFTLLPSEKTGIQFTNTLTEGPNTNVLMYEYFYNGGGTAIGDINGDGLQDIYFTANMQPNKLYLNKGNLQFEDITAKAGVAGREGPWSTGVTMADVNGDGLLDIYVCYSGKLPVEKRTNQLFINQGVGADSIPVFAEKAQEYGLASTSFSTQAVFFDFDRDQDLDMLLLNHSPEPLPVLDEVSTAEMLKKVDAQNGTRLFKNTNNQFTDITEKAGIHSSALSYGLGAGIADLNADGWLDIYIGNDYNVPDYLYINNGDGTFTDKLKNILGQSSHFSMGNDIADINNDGLLDIFTLDMLPEDNRRQKLLFAPDNYEKFDLNLRSGFHYQYMRNMLQVNNGNGTFSEIGQLSGISNTDWSWAALFADYDNDGWKDLYVSNGYLRDFTNMDFMKYMGDFIKQKSGNMVRNDVLQLIHQMPASNVSNYIFRNNGDLTFANKQESWGMNLAANSSGAAYADLDNDGDLDMVVNNINRTAFVYQNETNSQLTHQYLQIKLQGEGKNTDGIGAKVNVFSKGNLQYAEQMPSRGYQSSVSPILHFGLGKASSIDSLQIVWQSGKRQTIKDIQANQQITLAEKNASKGKASGKNSNPLFEETKTPIIFTHQDTKVNDFKRQPLLINPLSFSGPCLIKGDVNGDGLEDIYVGGGSGQPGALYLQSKSGQFTPKSIAAFEEDKASDDTDALFFDANGDGSTDLYVGSGGYDNFMPEDKLLQDRLYLNDGQGNFTKSPEALPLMLTSTSCVRATDVNGDGLLDLFIGGRTIPGRYPEPPRSYILVNDGKGKFNDMTAQVAPSLQKPGMVTDAAWVDLNGDKVKELVIVGEWMPVTVFGKQNNQWIDQTNTYFDKKYNGWWNKIVTGDFNKDGKVDLVIGNQGVNTQCKASEKEPAELYYKDFDDNGSIDPILCFFIQGKSYPYVTRDELLDQLSIMRTRFTDYKSYADATLKDIFTAEELKGAGHLTATYLQTAIFESTPTGKLQAKALPLQAQYSPVYSIAVLDADKDGKEDLLLGGNVHQARLRFGKYDANYGVLLTGDGKGNFTYVTQNQSGFSIKGDVRSILEVNNLLVFGLNNQPLKAFKPASSAKKKQPDLLSKK</sequence>
<feature type="signal peptide" evidence="2">
    <location>
        <begin position="1"/>
        <end position="24"/>
    </location>
</feature>
<gene>
    <name evidence="4" type="ORF">Q0590_01970</name>
</gene>
<dbReference type="SUPFAM" id="SSF69318">
    <property type="entry name" value="Integrin alpha N-terminal domain"/>
    <property type="match status" value="3"/>
</dbReference>
<dbReference type="Pfam" id="PF13517">
    <property type="entry name" value="FG-GAP_3"/>
    <property type="match status" value="7"/>
</dbReference>
<dbReference type="PANTHER" id="PTHR16026:SF0">
    <property type="entry name" value="CARTILAGE ACIDIC PROTEIN 1"/>
    <property type="match status" value="1"/>
</dbReference>